<sequence>METLWWSIIILLFVSAYMGLVLPVLPDAPLMLGGFLLYHFLIDDQALSWSFWVTAVVLTVLLFATDYLAGAVAAKTYGASKTSIWAAVAGALLFSLVMGPAGFIVGPLVSVIAVEMAQKKSWQQAVKTGLGTLVGFLGGIFLKGVLMTGMLVWFLVLVL</sequence>
<feature type="transmembrane region" description="Helical" evidence="1">
    <location>
        <begin position="130"/>
        <end position="156"/>
    </location>
</feature>
<reference evidence="2" key="2">
    <citation type="submission" date="2020-09" db="EMBL/GenBank/DDBJ databases">
        <authorList>
            <person name="Sun Q."/>
            <person name="Zhou Y."/>
        </authorList>
    </citation>
    <scope>NUCLEOTIDE SEQUENCE</scope>
    <source>
        <strain evidence="2">CGMCC 1.15179</strain>
    </source>
</reference>
<gene>
    <name evidence="2" type="ORF">GCM10011571_28480</name>
</gene>
<keyword evidence="1" id="KW-0472">Membrane</keyword>
<protein>
    <recommendedName>
        <fullName evidence="4">DUF456 domain-containing protein</fullName>
    </recommendedName>
</protein>
<dbReference type="Pfam" id="PF04306">
    <property type="entry name" value="DUF456"/>
    <property type="match status" value="1"/>
</dbReference>
<feature type="transmembrane region" description="Helical" evidence="1">
    <location>
        <begin position="46"/>
        <end position="64"/>
    </location>
</feature>
<evidence type="ECO:0008006" key="4">
    <source>
        <dbReference type="Google" id="ProtNLM"/>
    </source>
</evidence>
<keyword evidence="1" id="KW-1133">Transmembrane helix</keyword>
<reference evidence="2" key="1">
    <citation type="journal article" date="2014" name="Int. J. Syst. Evol. Microbiol.">
        <title>Complete genome sequence of Corynebacterium casei LMG S-19264T (=DSM 44701T), isolated from a smear-ripened cheese.</title>
        <authorList>
            <consortium name="US DOE Joint Genome Institute (JGI-PGF)"/>
            <person name="Walter F."/>
            <person name="Albersmeier A."/>
            <person name="Kalinowski J."/>
            <person name="Ruckert C."/>
        </authorList>
    </citation>
    <scope>NUCLEOTIDE SEQUENCE</scope>
    <source>
        <strain evidence="2">CGMCC 1.15179</strain>
    </source>
</reference>
<dbReference type="AlphaFoldDB" id="A0A8J2YDB3"/>
<feature type="transmembrane region" description="Helical" evidence="1">
    <location>
        <begin position="6"/>
        <end position="25"/>
    </location>
</feature>
<dbReference type="Proteomes" id="UP000625210">
    <property type="component" value="Unassembled WGS sequence"/>
</dbReference>
<dbReference type="EMBL" id="BMHQ01000011">
    <property type="protein sequence ID" value="GGE24633.1"/>
    <property type="molecule type" value="Genomic_DNA"/>
</dbReference>
<proteinExistence type="predicted"/>
<keyword evidence="1" id="KW-0812">Transmembrane</keyword>
<dbReference type="InterPro" id="IPR007403">
    <property type="entry name" value="DUF456"/>
</dbReference>
<organism evidence="2 3">
    <name type="scientific">Marinithermofilum abyssi</name>
    <dbReference type="NCBI Taxonomy" id="1571185"/>
    <lineage>
        <taxon>Bacteria</taxon>
        <taxon>Bacillati</taxon>
        <taxon>Bacillota</taxon>
        <taxon>Bacilli</taxon>
        <taxon>Bacillales</taxon>
        <taxon>Thermoactinomycetaceae</taxon>
        <taxon>Marinithermofilum</taxon>
    </lineage>
</organism>
<name>A0A8J2YDB3_9BACL</name>
<accession>A0A8J2YDB3</accession>
<comment type="caution">
    <text evidence="2">The sequence shown here is derived from an EMBL/GenBank/DDBJ whole genome shotgun (WGS) entry which is preliminary data.</text>
</comment>
<feature type="transmembrane region" description="Helical" evidence="1">
    <location>
        <begin position="84"/>
        <end position="109"/>
    </location>
</feature>
<dbReference type="RefSeq" id="WP_188648567.1">
    <property type="nucleotide sequence ID" value="NZ_BMHQ01000011.1"/>
</dbReference>
<evidence type="ECO:0000256" key="1">
    <source>
        <dbReference type="SAM" id="Phobius"/>
    </source>
</evidence>
<dbReference type="PANTHER" id="PTHR39165:SF1">
    <property type="entry name" value="DUF456 DOMAIN-CONTAINING PROTEIN"/>
    <property type="match status" value="1"/>
</dbReference>
<evidence type="ECO:0000313" key="2">
    <source>
        <dbReference type="EMBL" id="GGE24633.1"/>
    </source>
</evidence>
<keyword evidence="3" id="KW-1185">Reference proteome</keyword>
<evidence type="ECO:0000313" key="3">
    <source>
        <dbReference type="Proteomes" id="UP000625210"/>
    </source>
</evidence>
<dbReference type="PANTHER" id="PTHR39165">
    <property type="entry name" value="IG HYPOTHETICAL 17883"/>
    <property type="match status" value="1"/>
</dbReference>